<proteinExistence type="predicted"/>
<organism evidence="1 2">
    <name type="scientific">Oidiodendron maius (strain Zn)</name>
    <dbReference type="NCBI Taxonomy" id="913774"/>
    <lineage>
        <taxon>Eukaryota</taxon>
        <taxon>Fungi</taxon>
        <taxon>Dikarya</taxon>
        <taxon>Ascomycota</taxon>
        <taxon>Pezizomycotina</taxon>
        <taxon>Leotiomycetes</taxon>
        <taxon>Leotiomycetes incertae sedis</taxon>
        <taxon>Myxotrichaceae</taxon>
        <taxon>Oidiodendron</taxon>
    </lineage>
</organism>
<dbReference type="AlphaFoldDB" id="A0A0C3E2G2"/>
<name>A0A0C3E2G2_OIDMZ</name>
<accession>A0A0C3E2G2</accession>
<evidence type="ECO:0000313" key="1">
    <source>
        <dbReference type="EMBL" id="KIN08508.1"/>
    </source>
</evidence>
<dbReference type="EMBL" id="KN832870">
    <property type="protein sequence ID" value="KIN08508.1"/>
    <property type="molecule type" value="Genomic_DNA"/>
</dbReference>
<dbReference type="InParanoid" id="A0A0C3E2G2"/>
<sequence>MEKHCVQYSSNGAEEQRCQSSVQPISGTRNVCTQVLLTLLHSYLRLDGLVPGLTRLTGRKLDVSLERSWDYTNML</sequence>
<protein>
    <submittedName>
        <fullName evidence="1">Uncharacterized protein</fullName>
    </submittedName>
</protein>
<gene>
    <name evidence="1" type="ORF">OIDMADRAFT_16666</name>
</gene>
<keyword evidence="2" id="KW-1185">Reference proteome</keyword>
<evidence type="ECO:0000313" key="2">
    <source>
        <dbReference type="Proteomes" id="UP000054321"/>
    </source>
</evidence>
<reference evidence="2" key="2">
    <citation type="submission" date="2015-01" db="EMBL/GenBank/DDBJ databases">
        <title>Evolutionary Origins and Diversification of the Mycorrhizal Mutualists.</title>
        <authorList>
            <consortium name="DOE Joint Genome Institute"/>
            <consortium name="Mycorrhizal Genomics Consortium"/>
            <person name="Kohler A."/>
            <person name="Kuo A."/>
            <person name="Nagy L.G."/>
            <person name="Floudas D."/>
            <person name="Copeland A."/>
            <person name="Barry K.W."/>
            <person name="Cichocki N."/>
            <person name="Veneault-Fourrey C."/>
            <person name="LaButti K."/>
            <person name="Lindquist E.A."/>
            <person name="Lipzen A."/>
            <person name="Lundell T."/>
            <person name="Morin E."/>
            <person name="Murat C."/>
            <person name="Riley R."/>
            <person name="Ohm R."/>
            <person name="Sun H."/>
            <person name="Tunlid A."/>
            <person name="Henrissat B."/>
            <person name="Grigoriev I.V."/>
            <person name="Hibbett D.S."/>
            <person name="Martin F."/>
        </authorList>
    </citation>
    <scope>NUCLEOTIDE SEQUENCE [LARGE SCALE GENOMIC DNA]</scope>
    <source>
        <strain evidence="2">Zn</strain>
    </source>
</reference>
<dbReference type="HOGENOM" id="CLU_2671689_0_0_1"/>
<dbReference type="Proteomes" id="UP000054321">
    <property type="component" value="Unassembled WGS sequence"/>
</dbReference>
<reference evidence="1 2" key="1">
    <citation type="submission" date="2014-04" db="EMBL/GenBank/DDBJ databases">
        <authorList>
            <consortium name="DOE Joint Genome Institute"/>
            <person name="Kuo A."/>
            <person name="Martino E."/>
            <person name="Perotto S."/>
            <person name="Kohler A."/>
            <person name="Nagy L.G."/>
            <person name="Floudas D."/>
            <person name="Copeland A."/>
            <person name="Barry K.W."/>
            <person name="Cichocki N."/>
            <person name="Veneault-Fourrey C."/>
            <person name="LaButti K."/>
            <person name="Lindquist E.A."/>
            <person name="Lipzen A."/>
            <person name="Lundell T."/>
            <person name="Morin E."/>
            <person name="Murat C."/>
            <person name="Sun H."/>
            <person name="Tunlid A."/>
            <person name="Henrissat B."/>
            <person name="Grigoriev I.V."/>
            <person name="Hibbett D.S."/>
            <person name="Martin F."/>
            <person name="Nordberg H.P."/>
            <person name="Cantor M.N."/>
            <person name="Hua S.X."/>
        </authorList>
    </citation>
    <scope>NUCLEOTIDE SEQUENCE [LARGE SCALE GENOMIC DNA]</scope>
    <source>
        <strain evidence="1 2">Zn</strain>
    </source>
</reference>